<gene>
    <name evidence="1" type="ORF">BHQ21_26220</name>
</gene>
<name>A0A1E3S697_9MYCO</name>
<evidence type="ECO:0000313" key="1">
    <source>
        <dbReference type="EMBL" id="ODQ97668.1"/>
    </source>
</evidence>
<accession>A0A1E3S697</accession>
<keyword evidence="2" id="KW-1185">Reference proteome</keyword>
<dbReference type="RefSeq" id="WP_069403163.1">
    <property type="nucleotide sequence ID" value="NZ_MIHC01000123.1"/>
</dbReference>
<organism evidence="1 2">
    <name type="scientific">Mycobacterium sherrisii</name>
    <dbReference type="NCBI Taxonomy" id="243061"/>
    <lineage>
        <taxon>Bacteria</taxon>
        <taxon>Bacillati</taxon>
        <taxon>Actinomycetota</taxon>
        <taxon>Actinomycetes</taxon>
        <taxon>Mycobacteriales</taxon>
        <taxon>Mycobacteriaceae</taxon>
        <taxon>Mycobacterium</taxon>
        <taxon>Mycobacterium simiae complex</taxon>
    </lineage>
</organism>
<proteinExistence type="predicted"/>
<reference evidence="2" key="1">
    <citation type="submission" date="2016-09" db="EMBL/GenBank/DDBJ databases">
        <authorList>
            <person name="Greninger A.L."/>
            <person name="Jerome K.R."/>
            <person name="Mcnair B."/>
            <person name="Wallis C."/>
            <person name="Fang F."/>
        </authorList>
    </citation>
    <scope>NUCLEOTIDE SEQUENCE [LARGE SCALE GENOMIC DNA]</scope>
    <source>
        <strain evidence="2">BC1_M4</strain>
    </source>
</reference>
<sequence length="108" mass="12188">MRPHDDAPDLDEELSQLVADQELVEDEAAHAHEEFNSHMLEIRRSDGTEVVTLSGLASGEKWSVYLKPGGKIQNAHLGAKVRPLVWVNARDDYEISRDRDGTYFITID</sequence>
<dbReference type="Proteomes" id="UP000094224">
    <property type="component" value="Unassembled WGS sequence"/>
</dbReference>
<evidence type="ECO:0000313" key="2">
    <source>
        <dbReference type="Proteomes" id="UP000094224"/>
    </source>
</evidence>
<protein>
    <submittedName>
        <fullName evidence="1">Uncharacterized protein</fullName>
    </submittedName>
</protein>
<comment type="caution">
    <text evidence="1">The sequence shown here is derived from an EMBL/GenBank/DDBJ whole genome shotgun (WGS) entry which is preliminary data.</text>
</comment>
<dbReference type="EMBL" id="MIHC01000123">
    <property type="protein sequence ID" value="ODQ97668.1"/>
    <property type="molecule type" value="Genomic_DNA"/>
</dbReference>
<dbReference type="AlphaFoldDB" id="A0A1E3S697"/>